<feature type="compositionally biased region" description="Basic residues" evidence="2">
    <location>
        <begin position="365"/>
        <end position="378"/>
    </location>
</feature>
<evidence type="ECO:0000256" key="2">
    <source>
        <dbReference type="SAM" id="MobiDB-lite"/>
    </source>
</evidence>
<feature type="compositionally biased region" description="Basic and acidic residues" evidence="2">
    <location>
        <begin position="138"/>
        <end position="171"/>
    </location>
</feature>
<name>A0A4C1SWT3_EUMVA</name>
<dbReference type="GO" id="GO:0003677">
    <property type="term" value="F:DNA binding"/>
    <property type="evidence" value="ECO:0007669"/>
    <property type="project" value="InterPro"/>
</dbReference>
<feature type="domain" description="BESS" evidence="3">
    <location>
        <begin position="216"/>
        <end position="255"/>
    </location>
</feature>
<accession>A0A4C1SWT3</accession>
<feature type="compositionally biased region" description="Basic residues" evidence="2">
    <location>
        <begin position="323"/>
        <end position="335"/>
    </location>
</feature>
<proteinExistence type="predicted"/>
<dbReference type="Pfam" id="PF10545">
    <property type="entry name" value="MADF_DNA_bdg"/>
    <property type="match status" value="1"/>
</dbReference>
<feature type="region of interest" description="Disordered" evidence="2">
    <location>
        <begin position="1"/>
        <end position="23"/>
    </location>
</feature>
<sequence>MNGKGRDMSQSVTSLAPTSGRQCKSTIDHACDAQNSAAIKLVTKRRNGVTRQAGEEKEGSGSGKEIQKRWRSIRDSYTKAFRQGKCVLPEHCPSTSRRYQYHRQMSFLLRALQNKKPRASQDKYESFSEVSNSPQHPPPDDFVPRIKSEPVADQKPLDLKTRPDTPDKTETKTAPTVDKANQVTIEDIELNHGVDMRNPSLEIKIDANSILPDDHFNDDKLFMNSLLPLFKKMDDDTRLLCRIEVLKIIRYALQGHKCFEALKIAEDSFFKTRISGILAKEENESSVNTTNGSTLSMTTRSADGSRPIRKRRLRSPSPLPPPPKRRGPGRPRKNKNGPVRSVECHTLTESGHKVEASAVRFVHSNSRHNASRMRKRSRVSSAPPSPSVDIPFSIDAVCASNKLGPFSSPRPISRHVFKQDRMMRIRTRLVGYHTLTEYGREIAASALAFGTANENSGGPLPPPPHLLPSTSLYSRSISPLVPPSDVLYLPKKLATYRLPL</sequence>
<evidence type="ECO:0000313" key="4">
    <source>
        <dbReference type="EMBL" id="GBP06394.1"/>
    </source>
</evidence>
<keyword evidence="5" id="KW-1185">Reference proteome</keyword>
<dbReference type="GO" id="GO:0005634">
    <property type="term" value="C:nucleus"/>
    <property type="evidence" value="ECO:0007669"/>
    <property type="project" value="UniProtKB-SubCell"/>
</dbReference>
<organism evidence="4 5">
    <name type="scientific">Eumeta variegata</name>
    <name type="common">Bagworm moth</name>
    <name type="synonym">Eumeta japonica</name>
    <dbReference type="NCBI Taxonomy" id="151549"/>
    <lineage>
        <taxon>Eukaryota</taxon>
        <taxon>Metazoa</taxon>
        <taxon>Ecdysozoa</taxon>
        <taxon>Arthropoda</taxon>
        <taxon>Hexapoda</taxon>
        <taxon>Insecta</taxon>
        <taxon>Pterygota</taxon>
        <taxon>Neoptera</taxon>
        <taxon>Endopterygota</taxon>
        <taxon>Lepidoptera</taxon>
        <taxon>Glossata</taxon>
        <taxon>Ditrysia</taxon>
        <taxon>Tineoidea</taxon>
        <taxon>Psychidae</taxon>
        <taxon>Oiketicinae</taxon>
        <taxon>Eumeta</taxon>
    </lineage>
</organism>
<feature type="compositionally biased region" description="Polar residues" evidence="2">
    <location>
        <begin position="8"/>
        <end position="23"/>
    </location>
</feature>
<gene>
    <name evidence="4" type="ORF">EVAR_4546_1</name>
</gene>
<evidence type="ECO:0000256" key="1">
    <source>
        <dbReference type="PROSITE-ProRule" id="PRU00371"/>
    </source>
</evidence>
<protein>
    <recommendedName>
        <fullName evidence="3">BESS domain-containing protein</fullName>
    </recommendedName>
</protein>
<comment type="caution">
    <text evidence="4">The sequence shown here is derived from an EMBL/GenBank/DDBJ whole genome shotgun (WGS) entry which is preliminary data.</text>
</comment>
<feature type="region of interest" description="Disordered" evidence="2">
    <location>
        <begin position="118"/>
        <end position="175"/>
    </location>
</feature>
<feature type="compositionally biased region" description="Basic and acidic residues" evidence="2">
    <location>
        <begin position="53"/>
        <end position="68"/>
    </location>
</feature>
<evidence type="ECO:0000259" key="3">
    <source>
        <dbReference type="PROSITE" id="PS51031"/>
    </source>
</evidence>
<feature type="region of interest" description="Disordered" evidence="2">
    <location>
        <begin position="43"/>
        <end position="68"/>
    </location>
</feature>
<feature type="region of interest" description="Disordered" evidence="2">
    <location>
        <begin position="361"/>
        <end position="385"/>
    </location>
</feature>
<dbReference type="EMBL" id="BGZK01000022">
    <property type="protein sequence ID" value="GBP06394.1"/>
    <property type="molecule type" value="Genomic_DNA"/>
</dbReference>
<reference evidence="4 5" key="1">
    <citation type="journal article" date="2019" name="Commun. Biol.">
        <title>The bagworm genome reveals a unique fibroin gene that provides high tensile strength.</title>
        <authorList>
            <person name="Kono N."/>
            <person name="Nakamura H."/>
            <person name="Ohtoshi R."/>
            <person name="Tomita M."/>
            <person name="Numata K."/>
            <person name="Arakawa K."/>
        </authorList>
    </citation>
    <scope>NUCLEOTIDE SEQUENCE [LARGE SCALE GENOMIC DNA]</scope>
</reference>
<dbReference type="Proteomes" id="UP000299102">
    <property type="component" value="Unassembled WGS sequence"/>
</dbReference>
<dbReference type="Pfam" id="PF02944">
    <property type="entry name" value="BESS"/>
    <property type="match status" value="1"/>
</dbReference>
<evidence type="ECO:0000313" key="5">
    <source>
        <dbReference type="Proteomes" id="UP000299102"/>
    </source>
</evidence>
<dbReference type="InterPro" id="IPR004210">
    <property type="entry name" value="BESS_motif"/>
</dbReference>
<dbReference type="AlphaFoldDB" id="A0A4C1SWT3"/>
<feature type="compositionally biased region" description="Polar residues" evidence="2">
    <location>
        <begin position="285"/>
        <end position="302"/>
    </location>
</feature>
<keyword evidence="1" id="KW-0539">Nucleus</keyword>
<dbReference type="InterPro" id="IPR006578">
    <property type="entry name" value="MADF-dom"/>
</dbReference>
<comment type="subcellular location">
    <subcellularLocation>
        <location evidence="1">Nucleus</location>
    </subcellularLocation>
</comment>
<dbReference type="PROSITE" id="PS51031">
    <property type="entry name" value="BESS"/>
    <property type="match status" value="1"/>
</dbReference>
<dbReference type="OrthoDB" id="7371233at2759"/>
<feature type="region of interest" description="Disordered" evidence="2">
    <location>
        <begin position="282"/>
        <end position="339"/>
    </location>
</feature>